<gene>
    <name evidence="1" type="ORF">Poly24_25670</name>
</gene>
<evidence type="ECO:0000313" key="2">
    <source>
        <dbReference type="Proteomes" id="UP000315082"/>
    </source>
</evidence>
<reference evidence="1 2" key="1">
    <citation type="submission" date="2019-02" db="EMBL/GenBank/DDBJ databases">
        <title>Deep-cultivation of Planctomycetes and their phenomic and genomic characterization uncovers novel biology.</title>
        <authorList>
            <person name="Wiegand S."/>
            <person name="Jogler M."/>
            <person name="Boedeker C."/>
            <person name="Pinto D."/>
            <person name="Vollmers J."/>
            <person name="Rivas-Marin E."/>
            <person name="Kohn T."/>
            <person name="Peeters S.H."/>
            <person name="Heuer A."/>
            <person name="Rast P."/>
            <person name="Oberbeckmann S."/>
            <person name="Bunk B."/>
            <person name="Jeske O."/>
            <person name="Meyerdierks A."/>
            <person name="Storesund J.E."/>
            <person name="Kallscheuer N."/>
            <person name="Luecker S."/>
            <person name="Lage O.M."/>
            <person name="Pohl T."/>
            <person name="Merkel B.J."/>
            <person name="Hornburger P."/>
            <person name="Mueller R.-W."/>
            <person name="Bruemmer F."/>
            <person name="Labrenz M."/>
            <person name="Spormann A.M."/>
            <person name="Op den Camp H."/>
            <person name="Overmann J."/>
            <person name="Amann R."/>
            <person name="Jetten M.S.M."/>
            <person name="Mascher T."/>
            <person name="Medema M.H."/>
            <person name="Devos D.P."/>
            <person name="Kaster A.-K."/>
            <person name="Ovreas L."/>
            <person name="Rohde M."/>
            <person name="Galperin M.Y."/>
            <person name="Jogler C."/>
        </authorList>
    </citation>
    <scope>NUCLEOTIDE SEQUENCE [LARGE SCALE GENOMIC DNA]</scope>
    <source>
        <strain evidence="1 2">Poly24</strain>
    </source>
</reference>
<dbReference type="EMBL" id="CP036348">
    <property type="protein sequence ID" value="QDV68854.1"/>
    <property type="molecule type" value="Genomic_DNA"/>
</dbReference>
<keyword evidence="2" id="KW-1185">Reference proteome</keyword>
<dbReference type="Proteomes" id="UP000315082">
    <property type="component" value="Chromosome"/>
</dbReference>
<accession>A0A518JTI2</accession>
<dbReference type="RefSeq" id="WP_145095378.1">
    <property type="nucleotide sequence ID" value="NZ_CP036348.1"/>
</dbReference>
<protein>
    <submittedName>
        <fullName evidence="1">Uncharacterized protein</fullName>
    </submittedName>
</protein>
<name>A0A518JTI2_9BACT</name>
<dbReference type="KEGG" id="rcf:Poly24_25670"/>
<sequence>MALAADPSSPEFLAARHAAMWAQDGFQGVDETDLSGPCGHAYGIRKSAWLTTAFRNQYRPESLNVLPQEVMECLKDAEVTNWVLMGLYGYVGYLSQPRATQVVDVMIPYSQKKKAMKAIGRRWPTLQVRQLSQVVRFQDPAETDHEGQLVPVIDWMLPWSPFQSMILSDCVIEDPKSKHRYPAIEAAIVSKYAALVSPHREARKKRQDAVDFEGIVETTHARINMLKLKELAGLVWGGGADEIERFVKLAIDGQTLPY</sequence>
<proteinExistence type="predicted"/>
<evidence type="ECO:0000313" key="1">
    <source>
        <dbReference type="EMBL" id="QDV68854.1"/>
    </source>
</evidence>
<organism evidence="1 2">
    <name type="scientific">Rosistilla carotiformis</name>
    <dbReference type="NCBI Taxonomy" id="2528017"/>
    <lineage>
        <taxon>Bacteria</taxon>
        <taxon>Pseudomonadati</taxon>
        <taxon>Planctomycetota</taxon>
        <taxon>Planctomycetia</taxon>
        <taxon>Pirellulales</taxon>
        <taxon>Pirellulaceae</taxon>
        <taxon>Rosistilla</taxon>
    </lineage>
</organism>
<dbReference type="OrthoDB" id="252973at2"/>
<dbReference type="AlphaFoldDB" id="A0A518JTI2"/>